<comment type="subcellular location">
    <subcellularLocation>
        <location evidence="2">Cytoplasm</location>
    </subcellularLocation>
    <subcellularLocation>
        <location evidence="1">Nucleus envelope</location>
    </subcellularLocation>
    <subcellularLocation>
        <location evidence="3">Nucleus</location>
        <location evidence="3">Nucleoplasm</location>
    </subcellularLocation>
</comment>
<dbReference type="STRING" id="45351.A7SNE4"/>
<evidence type="ECO:0000256" key="2">
    <source>
        <dbReference type="ARBA" id="ARBA00004496"/>
    </source>
</evidence>
<dbReference type="PROSITE" id="PS50893">
    <property type="entry name" value="ABC_TRANSPORTER_2"/>
    <property type="match status" value="2"/>
</dbReference>
<keyword evidence="5" id="KW-0963">Cytoplasm</keyword>
<feature type="region of interest" description="Disordered" evidence="13">
    <location>
        <begin position="273"/>
        <end position="320"/>
    </location>
</feature>
<evidence type="ECO:0000256" key="1">
    <source>
        <dbReference type="ARBA" id="ARBA00004259"/>
    </source>
</evidence>
<dbReference type="InterPro" id="IPR017871">
    <property type="entry name" value="ABC_transporter-like_CS"/>
</dbReference>
<dbReference type="EMBL" id="DS469719">
    <property type="protein sequence ID" value="EDO34786.1"/>
    <property type="molecule type" value="Genomic_DNA"/>
</dbReference>
<feature type="domain" description="ABC transporter" evidence="14">
    <location>
        <begin position="349"/>
        <end position="563"/>
    </location>
</feature>
<evidence type="ECO:0000256" key="8">
    <source>
        <dbReference type="ARBA" id="ARBA00022741"/>
    </source>
</evidence>
<keyword evidence="10" id="KW-0010">Activator</keyword>
<dbReference type="PROSITE" id="PS00211">
    <property type="entry name" value="ABC_TRANSPORTER_1"/>
    <property type="match status" value="2"/>
</dbReference>
<dbReference type="PhylomeDB" id="A7SNE4"/>
<keyword evidence="11" id="KW-0539">Nucleus</keyword>
<evidence type="ECO:0000256" key="10">
    <source>
        <dbReference type="ARBA" id="ARBA00023159"/>
    </source>
</evidence>
<comment type="similarity">
    <text evidence="4">Belongs to the ABC transporter superfamily. ABCF family. EF3 subfamily.</text>
</comment>
<evidence type="ECO:0000256" key="12">
    <source>
        <dbReference type="ARBA" id="ARBA00073921"/>
    </source>
</evidence>
<evidence type="ECO:0000256" key="7">
    <source>
        <dbReference type="ARBA" id="ARBA00022737"/>
    </source>
</evidence>
<dbReference type="eggNOG" id="KOG0066">
    <property type="taxonomic scope" value="Eukaryota"/>
</dbReference>
<dbReference type="Gene3D" id="3.40.50.300">
    <property type="entry name" value="P-loop containing nucleotide triphosphate hydrolases"/>
    <property type="match status" value="2"/>
</dbReference>
<dbReference type="OMA" id="QMGLQFE"/>
<proteinExistence type="inferred from homology"/>
<keyword evidence="16" id="KW-1185">Reference proteome</keyword>
<evidence type="ECO:0000259" key="14">
    <source>
        <dbReference type="PROSITE" id="PS50893"/>
    </source>
</evidence>
<dbReference type="PANTHER" id="PTHR19211">
    <property type="entry name" value="ATP-BINDING TRANSPORT PROTEIN-RELATED"/>
    <property type="match status" value="1"/>
</dbReference>
<dbReference type="NCBIfam" id="NF000355">
    <property type="entry name" value="ribo_prot_ABC_F"/>
    <property type="match status" value="1"/>
</dbReference>
<dbReference type="CDD" id="cd03221">
    <property type="entry name" value="ABCF_EF-3"/>
    <property type="match status" value="2"/>
</dbReference>
<dbReference type="GO" id="GO:0005635">
    <property type="term" value="C:nuclear envelope"/>
    <property type="evidence" value="ECO:0007669"/>
    <property type="project" value="UniProtKB-SubCell"/>
</dbReference>
<protein>
    <recommendedName>
        <fullName evidence="12">ATP-binding cassette sub-family F member 1</fullName>
    </recommendedName>
</protein>
<accession>A7SNE4</accession>
<evidence type="ECO:0000256" key="6">
    <source>
        <dbReference type="ARBA" id="ARBA00022553"/>
    </source>
</evidence>
<dbReference type="HOGENOM" id="CLU_000604_36_6_1"/>
<dbReference type="FunFam" id="3.40.50.300:FF:000472">
    <property type="entry name" value="ATP-binding cassette, sub-family F (GCN20), member 1"/>
    <property type="match status" value="1"/>
</dbReference>
<keyword evidence="7" id="KW-0677">Repeat</keyword>
<evidence type="ECO:0000256" key="11">
    <source>
        <dbReference type="ARBA" id="ARBA00023242"/>
    </source>
</evidence>
<dbReference type="KEGG" id="nve:5506141"/>
<evidence type="ECO:0000256" key="3">
    <source>
        <dbReference type="ARBA" id="ARBA00004642"/>
    </source>
</evidence>
<evidence type="ECO:0000313" key="16">
    <source>
        <dbReference type="Proteomes" id="UP000001593"/>
    </source>
</evidence>
<dbReference type="Proteomes" id="UP000001593">
    <property type="component" value="Unassembled WGS sequence"/>
</dbReference>
<dbReference type="GO" id="GO:0016887">
    <property type="term" value="F:ATP hydrolysis activity"/>
    <property type="evidence" value="ECO:0007669"/>
    <property type="project" value="InterPro"/>
</dbReference>
<dbReference type="GO" id="GO:0005737">
    <property type="term" value="C:cytoplasm"/>
    <property type="evidence" value="ECO:0007669"/>
    <property type="project" value="UniProtKB-SubCell"/>
</dbReference>
<feature type="compositionally biased region" description="Basic and acidic residues" evidence="13">
    <location>
        <begin position="273"/>
        <end position="284"/>
    </location>
</feature>
<dbReference type="AlphaFoldDB" id="A7SNE4"/>
<dbReference type="Pfam" id="PF00005">
    <property type="entry name" value="ABC_tran"/>
    <property type="match status" value="2"/>
</dbReference>
<dbReference type="InterPro" id="IPR003593">
    <property type="entry name" value="AAA+_ATPase"/>
</dbReference>
<gene>
    <name evidence="15" type="ORF">NEMVEDRAFT_v1g172449</name>
</gene>
<dbReference type="SMART" id="SM00382">
    <property type="entry name" value="AAA"/>
    <property type="match status" value="2"/>
</dbReference>
<dbReference type="Pfam" id="PF12848">
    <property type="entry name" value="ABC_tran_Xtn"/>
    <property type="match status" value="1"/>
</dbReference>
<dbReference type="InterPro" id="IPR032781">
    <property type="entry name" value="ABC_tran_Xtn"/>
</dbReference>
<evidence type="ECO:0000256" key="5">
    <source>
        <dbReference type="ARBA" id="ARBA00022490"/>
    </source>
</evidence>
<keyword evidence="6" id="KW-0597">Phosphoprotein</keyword>
<dbReference type="InterPro" id="IPR003439">
    <property type="entry name" value="ABC_transporter-like_ATP-bd"/>
</dbReference>
<dbReference type="InterPro" id="IPR050611">
    <property type="entry name" value="ABCF"/>
</dbReference>
<dbReference type="InParanoid" id="A7SNE4"/>
<evidence type="ECO:0000256" key="4">
    <source>
        <dbReference type="ARBA" id="ARBA00011054"/>
    </source>
</evidence>
<dbReference type="InterPro" id="IPR027417">
    <property type="entry name" value="P-loop_NTPase"/>
</dbReference>
<evidence type="ECO:0000256" key="13">
    <source>
        <dbReference type="SAM" id="MobiDB-lite"/>
    </source>
</evidence>
<dbReference type="PANTHER" id="PTHR19211:SF14">
    <property type="entry name" value="ATP-BINDING CASSETTE SUB-FAMILY F MEMBER 1"/>
    <property type="match status" value="1"/>
</dbReference>
<dbReference type="GO" id="GO:0005524">
    <property type="term" value="F:ATP binding"/>
    <property type="evidence" value="ECO:0000318"/>
    <property type="project" value="GO_Central"/>
</dbReference>
<dbReference type="GO" id="GO:0005654">
    <property type="term" value="C:nucleoplasm"/>
    <property type="evidence" value="ECO:0007669"/>
    <property type="project" value="UniProtKB-SubCell"/>
</dbReference>
<dbReference type="FunFam" id="3.40.50.300:FF:000471">
    <property type="entry name" value="ATP-binding cassette, sub-family F (GCN20), member 1"/>
    <property type="match status" value="1"/>
</dbReference>
<feature type="domain" description="ABC transporter" evidence="14">
    <location>
        <begin position="26"/>
        <end position="270"/>
    </location>
</feature>
<feature type="compositionally biased region" description="Basic residues" evidence="13">
    <location>
        <begin position="301"/>
        <end position="310"/>
    </location>
</feature>
<evidence type="ECO:0000313" key="15">
    <source>
        <dbReference type="EMBL" id="EDO34786.1"/>
    </source>
</evidence>
<sequence length="569" mass="64225">MDSSQFSVSQQESSSKNAVLENAQDIKVEKFSISARGKELFVNATLNITNGRRYGLVGPNGMGKTTLLTHIAERKLAIPPNIDVLLCEQDVKADNSPAFDVVLKADKKRLHLLEEEKRLIALSETGDESANEKLKEVYVEMEAIGAASAESRARRILSGLGFTTEMQQRPVNHFSGGWRMRVSLARALFLEPTFLMLDEPTNHLDLNAVIWLDNYLQNWKKTLLVVSHDQYFLDSICTDIIHLDMQKLSYYRGNYAQFKKMYKQKLKEQEKAFHKQEKQLKDMKASGQSKKQAEEKTKAQQGRKNKKGGKKGADAEEDDRQTVELLKKPKEYVVKFSFPNPPPLNPPILGLKDVVFGYPDQPILFKNIDFGVDMNSRIALVGNNGVGKTTFLKLLCGNLNPLQGELIRNHRLRLGFYSQHSADQLNLEESSVEYLQSKYNLDYQSSRKHLGRFGLASHAHTIRIKDLSGGQKSRVAFADMALSNPDVVILDEPTNNLDIESIDALAAAINEFTGGVILVSHDARLILETECQLWVVENKEINEVEGDFDDYRQEILDKLGEEMVGKSHR</sequence>
<keyword evidence="9" id="KW-0067">ATP-binding</keyword>
<name>A7SNE4_NEMVE</name>
<dbReference type="SUPFAM" id="SSF52540">
    <property type="entry name" value="P-loop containing nucleoside triphosphate hydrolases"/>
    <property type="match status" value="2"/>
</dbReference>
<keyword evidence="8" id="KW-0547">Nucleotide-binding</keyword>
<evidence type="ECO:0000256" key="9">
    <source>
        <dbReference type="ARBA" id="ARBA00022840"/>
    </source>
</evidence>
<reference evidence="15 16" key="1">
    <citation type="journal article" date="2007" name="Science">
        <title>Sea anemone genome reveals ancestral eumetazoan gene repertoire and genomic organization.</title>
        <authorList>
            <person name="Putnam N.H."/>
            <person name="Srivastava M."/>
            <person name="Hellsten U."/>
            <person name="Dirks B."/>
            <person name="Chapman J."/>
            <person name="Salamov A."/>
            <person name="Terry A."/>
            <person name="Shapiro H."/>
            <person name="Lindquist E."/>
            <person name="Kapitonov V.V."/>
            <person name="Jurka J."/>
            <person name="Genikhovich G."/>
            <person name="Grigoriev I.V."/>
            <person name="Lucas S.M."/>
            <person name="Steele R.E."/>
            <person name="Finnerty J.R."/>
            <person name="Technau U."/>
            <person name="Martindale M.Q."/>
            <person name="Rokhsar D.S."/>
        </authorList>
    </citation>
    <scope>NUCLEOTIDE SEQUENCE [LARGE SCALE GENOMIC DNA]</scope>
    <source>
        <strain evidence="16">CH2 X CH6</strain>
    </source>
</reference>
<organism evidence="15 16">
    <name type="scientific">Nematostella vectensis</name>
    <name type="common">Starlet sea anemone</name>
    <dbReference type="NCBI Taxonomy" id="45351"/>
    <lineage>
        <taxon>Eukaryota</taxon>
        <taxon>Metazoa</taxon>
        <taxon>Cnidaria</taxon>
        <taxon>Anthozoa</taxon>
        <taxon>Hexacorallia</taxon>
        <taxon>Actiniaria</taxon>
        <taxon>Edwardsiidae</taxon>
        <taxon>Nematostella</taxon>
    </lineage>
</organism>